<accession>A0A978V4C0</accession>
<dbReference type="GO" id="GO:0010088">
    <property type="term" value="P:phloem development"/>
    <property type="evidence" value="ECO:0007669"/>
    <property type="project" value="InterPro"/>
</dbReference>
<dbReference type="EMBL" id="JAEACU010000007">
    <property type="protein sequence ID" value="KAH7522203.1"/>
    <property type="molecule type" value="Genomic_DNA"/>
</dbReference>
<evidence type="ECO:0000313" key="4">
    <source>
        <dbReference type="Proteomes" id="UP000813462"/>
    </source>
</evidence>
<dbReference type="PANTHER" id="PTHR33232">
    <property type="entry name" value="PROTEIN SIEVE ELEMENT OCCLUSION B-LIKE"/>
    <property type="match status" value="1"/>
</dbReference>
<dbReference type="InterPro" id="IPR039299">
    <property type="entry name" value="SEOA"/>
</dbReference>
<feature type="domain" description="Sieve element occlusion C-terminal" evidence="2">
    <location>
        <begin position="458"/>
        <end position="538"/>
    </location>
</feature>
<gene>
    <name evidence="3" type="ORF">FEM48_Zijuj07G0113400</name>
</gene>
<dbReference type="InterPro" id="IPR027944">
    <property type="entry name" value="SEO_C"/>
</dbReference>
<dbReference type="Proteomes" id="UP000813462">
    <property type="component" value="Unassembled WGS sequence"/>
</dbReference>
<organism evidence="3 4">
    <name type="scientific">Ziziphus jujuba var. spinosa</name>
    <dbReference type="NCBI Taxonomy" id="714518"/>
    <lineage>
        <taxon>Eukaryota</taxon>
        <taxon>Viridiplantae</taxon>
        <taxon>Streptophyta</taxon>
        <taxon>Embryophyta</taxon>
        <taxon>Tracheophyta</taxon>
        <taxon>Spermatophyta</taxon>
        <taxon>Magnoliopsida</taxon>
        <taxon>eudicotyledons</taxon>
        <taxon>Gunneridae</taxon>
        <taxon>Pentapetalae</taxon>
        <taxon>rosids</taxon>
        <taxon>fabids</taxon>
        <taxon>Rosales</taxon>
        <taxon>Rhamnaceae</taxon>
        <taxon>Paliureae</taxon>
        <taxon>Ziziphus</taxon>
    </lineage>
</organism>
<evidence type="ECO:0000259" key="1">
    <source>
        <dbReference type="Pfam" id="PF14576"/>
    </source>
</evidence>
<dbReference type="AlphaFoldDB" id="A0A978V4C0"/>
<dbReference type="PANTHER" id="PTHR33232:SF18">
    <property type="entry name" value="PROTEIN SIEVE ELEMENT OCCLUSION B-LIKE"/>
    <property type="match status" value="1"/>
</dbReference>
<dbReference type="Pfam" id="PF14577">
    <property type="entry name" value="SEO_C"/>
    <property type="match status" value="2"/>
</dbReference>
<sequence>MMHIASNAATKVASVVHHIEEEIIGLFTMTDEKIMDHIYDTHAHGEETFDDDSLFIIVENILKPATQIVDKIVQGSQVHVETFNEKTPKPNFSVPLCTLKQIGCELSCKTPSEDVAHKTTLSILKKLSTYQWEAKAVLTLAAFALEYGDFWFLAQNQHSDQLAKSLGILKRVPVLTKPVVLQKRRQAILELNNLIKATLQVMEIIDQFDKLSIYDPKEIPGLSVALDHIPVDVYWSIVAVVACSTKLTLLTSDEDHPYDLAPYSQKIHYILNKLKIQLVVCRRQVEERETYLRLKKFFQTPTEVMEIFKALTFTRAKPQPLIDGSTNKQVSIEVLRKKNIFLFISTLEITEEDISDLKPVYEGTKKDDNYKIVWIPVVESWTPELQKKFEILRSKMPWFTVQSLSATVGIKFIKEEWNFKGKPSLVVMNHQGRIENTNALHLVKLWGTKAFPFDKAAEEAISKQRTWFQTVVVKIDTTISDKMIRAHPNGENYIFFYGGKDNEWVKNFATKATAFANDPIFKEAKTGIELFCVGKSPKGGEDHGILGRFWDGIESLFFTKAHKQVDPVTQEIQKLLSYKNENGWALLTKGPHVVTAGHGFTMLRIVEEFEKWKEVIRVKGFEIAFREYHEKLIQSVRHCCRLDIPSVIGKVPERMQCPECPRTMESFISYKCCHIDGPIAYH</sequence>
<reference evidence="3" key="1">
    <citation type="journal article" date="2021" name="Front. Plant Sci.">
        <title>Chromosome-Scale Genome Assembly for Chinese Sour Jujube and Insights Into Its Genome Evolution and Domestication Signature.</title>
        <authorList>
            <person name="Shen L.-Y."/>
            <person name="Luo H."/>
            <person name="Wang X.-L."/>
            <person name="Wang X.-M."/>
            <person name="Qiu X.-J."/>
            <person name="Liu H."/>
            <person name="Zhou S.-S."/>
            <person name="Jia K.-H."/>
            <person name="Nie S."/>
            <person name="Bao Y.-T."/>
            <person name="Zhang R.-G."/>
            <person name="Yun Q.-Z."/>
            <person name="Chai Y.-H."/>
            <person name="Lu J.-Y."/>
            <person name="Li Y."/>
            <person name="Zhao S.-W."/>
            <person name="Mao J.-F."/>
            <person name="Jia S.-G."/>
            <person name="Mao Y.-M."/>
        </authorList>
    </citation>
    <scope>NUCLEOTIDE SEQUENCE</scope>
    <source>
        <strain evidence="3">AT0</strain>
        <tissue evidence="3">Leaf</tissue>
    </source>
</reference>
<feature type="domain" description="Sieve element occlusion C-terminal" evidence="2">
    <location>
        <begin position="549"/>
        <end position="674"/>
    </location>
</feature>
<dbReference type="OrthoDB" id="1478893at2759"/>
<proteinExistence type="predicted"/>
<comment type="caution">
    <text evidence="3">The sequence shown here is derived from an EMBL/GenBank/DDBJ whole genome shotgun (WGS) entry which is preliminary data.</text>
</comment>
<name>A0A978V4C0_ZIZJJ</name>
<evidence type="ECO:0008006" key="5">
    <source>
        <dbReference type="Google" id="ProtNLM"/>
    </source>
</evidence>
<feature type="domain" description="Sieve element occlusion N-terminal" evidence="1">
    <location>
        <begin position="30"/>
        <end position="301"/>
    </location>
</feature>
<evidence type="ECO:0000313" key="3">
    <source>
        <dbReference type="EMBL" id="KAH7522203.1"/>
    </source>
</evidence>
<dbReference type="InterPro" id="IPR027942">
    <property type="entry name" value="SEO_N"/>
</dbReference>
<evidence type="ECO:0000259" key="2">
    <source>
        <dbReference type="Pfam" id="PF14577"/>
    </source>
</evidence>
<dbReference type="Pfam" id="PF14576">
    <property type="entry name" value="SEO_N"/>
    <property type="match status" value="1"/>
</dbReference>
<protein>
    <recommendedName>
        <fullName evidence="5">Protein SIEVE ELEMENT OCCLUSION B-like</fullName>
    </recommendedName>
</protein>